<dbReference type="AlphaFoldDB" id="A0A6I6E0K4"/>
<accession>A0A6I6E0K4</accession>
<dbReference type="EMBL" id="CP032550">
    <property type="protein sequence ID" value="QGU28643.1"/>
    <property type="molecule type" value="Genomic_DNA"/>
</dbReference>
<dbReference type="Proteomes" id="UP000422989">
    <property type="component" value="Chromosome"/>
</dbReference>
<gene>
    <name evidence="4" type="ORF">D7D94_13925</name>
</gene>
<keyword evidence="1" id="KW-0812">Transmembrane</keyword>
<evidence type="ECO:0000313" key="4">
    <source>
        <dbReference type="EMBL" id="QGU28643.1"/>
    </source>
</evidence>
<name>A0A6I6E0K4_9MICO</name>
<keyword evidence="2" id="KW-0732">Signal</keyword>
<sequence>MRRGPLTSRGAGALALGLALCAGAHAAGSPEALAFGVLLVSLAVACLLSLYLRRSPARVLRTLRPEAVAVGEECAVSLRISGRSPLPTPGGTWTDVVPAGLIGTASGSLPASLTPGMRETLELGYTVTGLRRGPWTLGPLTVVEHDPFGLARRTRRLGGATPVTVTPRVAPLASLSRVGGDAGVALATAERRGQGADNLIPRPYAPGDSMRRVHWRASARLGELMVREEEQESSPQALVVLDRGTSRWAAAAAAPGGDPAFEVAVSLCVSIAWRLANDGYVVEVVDGDGLALAALAAAPGADERDQLARAFATLGTRSADTLPHLDRALVGRTVGPLIVIAGRLEGDDAPVLARLGHRGALPLLFAADPRLDALAEARRAGWRVAALGDDVEDTWLRGTEATHVGR</sequence>
<evidence type="ECO:0000256" key="1">
    <source>
        <dbReference type="SAM" id="Phobius"/>
    </source>
</evidence>
<dbReference type="OrthoDB" id="9812729at2"/>
<feature type="domain" description="DUF58" evidence="3">
    <location>
        <begin position="202"/>
        <end position="311"/>
    </location>
</feature>
<feature type="chain" id="PRO_5026014331" evidence="2">
    <location>
        <begin position="27"/>
        <end position="406"/>
    </location>
</feature>
<dbReference type="PANTHER" id="PTHR34351:SF1">
    <property type="entry name" value="SLR1927 PROTEIN"/>
    <property type="match status" value="1"/>
</dbReference>
<dbReference type="Pfam" id="PF01882">
    <property type="entry name" value="DUF58"/>
    <property type="match status" value="1"/>
</dbReference>
<keyword evidence="5" id="KW-1185">Reference proteome</keyword>
<keyword evidence="1" id="KW-0472">Membrane</keyword>
<dbReference type="RefSeq" id="WP_156243193.1">
    <property type="nucleotide sequence ID" value="NZ_BAAAZL010000007.1"/>
</dbReference>
<feature type="transmembrane region" description="Helical" evidence="1">
    <location>
        <begin position="36"/>
        <end position="52"/>
    </location>
</feature>
<evidence type="ECO:0000313" key="5">
    <source>
        <dbReference type="Proteomes" id="UP000422989"/>
    </source>
</evidence>
<evidence type="ECO:0000259" key="3">
    <source>
        <dbReference type="Pfam" id="PF01882"/>
    </source>
</evidence>
<dbReference type="KEGG" id="moj:D7D94_13925"/>
<feature type="signal peptide" evidence="2">
    <location>
        <begin position="1"/>
        <end position="26"/>
    </location>
</feature>
<reference evidence="4 5" key="1">
    <citation type="submission" date="2018-09" db="EMBL/GenBank/DDBJ databases">
        <title>Whole genome sequencing of Microbacterium oryzae strain MB-10T.</title>
        <authorList>
            <person name="Das S.K."/>
        </authorList>
    </citation>
    <scope>NUCLEOTIDE SEQUENCE [LARGE SCALE GENOMIC DNA]</scope>
    <source>
        <strain evidence="4 5">MB-10</strain>
    </source>
</reference>
<evidence type="ECO:0000256" key="2">
    <source>
        <dbReference type="SAM" id="SignalP"/>
    </source>
</evidence>
<dbReference type="PANTHER" id="PTHR34351">
    <property type="entry name" value="SLR1927 PROTEIN-RELATED"/>
    <property type="match status" value="1"/>
</dbReference>
<keyword evidence="1" id="KW-1133">Transmembrane helix</keyword>
<dbReference type="InterPro" id="IPR002881">
    <property type="entry name" value="DUF58"/>
</dbReference>
<organism evidence="4 5">
    <name type="scientific">Microbacterium oryzae</name>
    <dbReference type="NCBI Taxonomy" id="743009"/>
    <lineage>
        <taxon>Bacteria</taxon>
        <taxon>Bacillati</taxon>
        <taxon>Actinomycetota</taxon>
        <taxon>Actinomycetes</taxon>
        <taxon>Micrococcales</taxon>
        <taxon>Microbacteriaceae</taxon>
        <taxon>Microbacterium</taxon>
    </lineage>
</organism>
<protein>
    <submittedName>
        <fullName evidence="4">DUF58 domain-containing protein</fullName>
    </submittedName>
</protein>
<proteinExistence type="predicted"/>